<dbReference type="InterPro" id="IPR016750">
    <property type="entry name" value="Aceto_COase_bsu/gsu"/>
</dbReference>
<protein>
    <submittedName>
        <fullName evidence="1">Acetone carboxylase, gamma subunit</fullName>
    </submittedName>
</protein>
<reference evidence="2" key="1">
    <citation type="submission" date="2016-10" db="EMBL/GenBank/DDBJ databases">
        <authorList>
            <person name="Varghese N."/>
            <person name="Submissions S."/>
        </authorList>
    </citation>
    <scope>NUCLEOTIDE SEQUENCE [LARGE SCALE GENOMIC DNA]</scope>
    <source>
        <strain evidence="2">DSM 22530</strain>
    </source>
</reference>
<name>A0A1I1YX99_9BACI</name>
<dbReference type="Proteomes" id="UP000199474">
    <property type="component" value="Unassembled WGS sequence"/>
</dbReference>
<dbReference type="Pfam" id="PF08882">
    <property type="entry name" value="Acetone_carb_G"/>
    <property type="match status" value="1"/>
</dbReference>
<dbReference type="PIRSF" id="PIRSF019217">
    <property type="entry name" value="Acetone_carboxlyase_gsu"/>
    <property type="match status" value="1"/>
</dbReference>
<dbReference type="STRING" id="640948.SAMN05216238_11113"/>
<gene>
    <name evidence="1" type="ORF">SAMN05216238_11113</name>
</gene>
<keyword evidence="2" id="KW-1185">Reference proteome</keyword>
<dbReference type="AlphaFoldDB" id="A0A1I1YX99"/>
<evidence type="ECO:0000313" key="2">
    <source>
        <dbReference type="Proteomes" id="UP000199474"/>
    </source>
</evidence>
<sequence>MMASYDKEVIRDLIDGKLPWQTTKSIMSQYKDDDRFFKYIDILQDQVKFNDQILLPIGEHLYIVARNSEPQGERVVKCGCGHEFGHYTNNWKLNAVINVRNEEEEIAEIYPGRHSYDPDWMEIREFICPGCATLLEVEAAAPGYPIVFDFLPYLETFYRDWLGRELPPEIGRS</sequence>
<accession>A0A1I1YX99</accession>
<organism evidence="1 2">
    <name type="scientific">Lentibacillus persicus</name>
    <dbReference type="NCBI Taxonomy" id="640948"/>
    <lineage>
        <taxon>Bacteria</taxon>
        <taxon>Bacillati</taxon>
        <taxon>Bacillota</taxon>
        <taxon>Bacilli</taxon>
        <taxon>Bacillales</taxon>
        <taxon>Bacillaceae</taxon>
        <taxon>Lentibacillus</taxon>
    </lineage>
</organism>
<proteinExistence type="predicted"/>
<dbReference type="EMBL" id="FOMR01000011">
    <property type="protein sequence ID" value="SFE24224.1"/>
    <property type="molecule type" value="Genomic_DNA"/>
</dbReference>
<evidence type="ECO:0000313" key="1">
    <source>
        <dbReference type="EMBL" id="SFE24224.1"/>
    </source>
</evidence>